<evidence type="ECO:0000256" key="5">
    <source>
        <dbReference type="SAM" id="MobiDB-lite"/>
    </source>
</evidence>
<dbReference type="Gene3D" id="3.40.50.300">
    <property type="entry name" value="P-loop containing nucleotide triphosphate hydrolases"/>
    <property type="match status" value="1"/>
</dbReference>
<dbReference type="eggNOG" id="COG3551">
    <property type="taxonomic scope" value="Bacteria"/>
</dbReference>
<evidence type="ECO:0000313" key="9">
    <source>
        <dbReference type="Proteomes" id="UP000027446"/>
    </source>
</evidence>
<dbReference type="PATRIC" id="fig|1280949.3.peg.1735"/>
<dbReference type="GO" id="GO:0016757">
    <property type="term" value="F:glycosyltransferase activity"/>
    <property type="evidence" value="ECO:0007669"/>
    <property type="project" value="UniProtKB-KW"/>
</dbReference>
<feature type="region of interest" description="Disordered" evidence="5">
    <location>
        <begin position="467"/>
        <end position="514"/>
    </location>
</feature>
<evidence type="ECO:0000313" key="8">
    <source>
        <dbReference type="EMBL" id="KCZ85712.1"/>
    </source>
</evidence>
<feature type="compositionally biased region" description="Basic and acidic residues" evidence="5">
    <location>
        <begin position="477"/>
        <end position="488"/>
    </location>
</feature>
<dbReference type="Pfam" id="PF13439">
    <property type="entry name" value="Glyco_transf_4"/>
    <property type="match status" value="1"/>
</dbReference>
<name>A0A069E6Q1_9PROT</name>
<comment type="caution">
    <text evidence="8">The sequence shown here is derived from an EMBL/GenBank/DDBJ whole genome shotgun (WGS) entry which is preliminary data.</text>
</comment>
<evidence type="ECO:0000256" key="1">
    <source>
        <dbReference type="ARBA" id="ARBA00006739"/>
    </source>
</evidence>
<reference evidence="8 9" key="1">
    <citation type="journal article" date="2014" name="Antonie Van Leeuwenhoek">
        <title>Hyphomonas beringensis sp. nov. and Hyphomonas chukchiensis sp. nov., isolated from surface seawater of the Bering Sea and Chukchi Sea.</title>
        <authorList>
            <person name="Li C."/>
            <person name="Lai Q."/>
            <person name="Li G."/>
            <person name="Dong C."/>
            <person name="Wang J."/>
            <person name="Liao Y."/>
            <person name="Shao Z."/>
        </authorList>
    </citation>
    <scope>NUCLEOTIDE SEQUENCE [LARGE SCALE GENOMIC DNA]</scope>
    <source>
        <strain evidence="8 9">MHS-3</strain>
    </source>
</reference>
<feature type="domain" description="Glycosyltransferase subfamily 4-like N-terminal" evidence="7">
    <location>
        <begin position="858"/>
        <end position="983"/>
    </location>
</feature>
<dbReference type="eggNOG" id="COG0711">
    <property type="taxonomic scope" value="Bacteria"/>
</dbReference>
<evidence type="ECO:0000259" key="7">
    <source>
        <dbReference type="Pfam" id="PF13439"/>
    </source>
</evidence>
<dbReference type="InterPro" id="IPR001173">
    <property type="entry name" value="Glyco_trans_2-like"/>
</dbReference>
<keyword evidence="3" id="KW-0808">Transferase</keyword>
<dbReference type="InterPro" id="IPR028098">
    <property type="entry name" value="Glyco_trans_4-like_N"/>
</dbReference>
<dbReference type="OrthoDB" id="9771846at2"/>
<dbReference type="RefSeq" id="WP_051596045.1">
    <property type="nucleotide sequence ID" value="NZ_ARYH01000001.1"/>
</dbReference>
<dbReference type="InterPro" id="IPR027417">
    <property type="entry name" value="P-loop_NTPase"/>
</dbReference>
<dbReference type="EMBL" id="ARYH01000001">
    <property type="protein sequence ID" value="KCZ85712.1"/>
    <property type="molecule type" value="Genomic_DNA"/>
</dbReference>
<dbReference type="InterPro" id="IPR029044">
    <property type="entry name" value="Nucleotide-diphossugar_trans"/>
</dbReference>
<dbReference type="Pfam" id="PF00535">
    <property type="entry name" value="Glycos_transf_2"/>
    <property type="match status" value="1"/>
</dbReference>
<keyword evidence="9" id="KW-1185">Reference proteome</keyword>
<comment type="similarity">
    <text evidence="1">Belongs to the glycosyltransferase 2 family.</text>
</comment>
<dbReference type="Gene3D" id="3.40.50.2000">
    <property type="entry name" value="Glycogen Phosphorylase B"/>
    <property type="match status" value="4"/>
</dbReference>
<evidence type="ECO:0000256" key="4">
    <source>
        <dbReference type="SAM" id="Coils"/>
    </source>
</evidence>
<keyword evidence="2" id="KW-0328">Glycosyltransferase</keyword>
<dbReference type="eggNOG" id="COG1216">
    <property type="taxonomic scope" value="Bacteria"/>
</dbReference>
<dbReference type="SUPFAM" id="SSF52540">
    <property type="entry name" value="P-loop containing nucleoside triphosphate hydrolases"/>
    <property type="match status" value="1"/>
</dbReference>
<keyword evidence="4" id="KW-0175">Coiled coil</keyword>
<dbReference type="Gene3D" id="3.90.550.10">
    <property type="entry name" value="Spore Coat Polysaccharide Biosynthesis Protein SpsA, Chain A"/>
    <property type="match status" value="1"/>
</dbReference>
<dbReference type="eggNOG" id="COG0438">
    <property type="taxonomic scope" value="Bacteria"/>
</dbReference>
<protein>
    <recommendedName>
        <fullName evidence="10">Glycosyltransferase</fullName>
    </recommendedName>
</protein>
<evidence type="ECO:0000256" key="2">
    <source>
        <dbReference type="ARBA" id="ARBA00022676"/>
    </source>
</evidence>
<sequence>MSNLKEVKTPDQAEGLHSVATERKRDRLVVLVLGMHRSGTSAVTGLVSKLGVGLPEHLLAPQADNERGFFESEDIVMAHERLFAAIGTTWSGLDDLDGVENTPAGKAFIKEMRVLLERQFEHSSNLVLKDPRICRLAPLWLKLIESLDSDVICLHVSRHPLAVAASLSKRNKFAPGRSILMWLDHALRAERETRGLPRIFVDFDQVMNDWRPLAERLAEMLGNRRKLSAAAKVDIETFLSQELRHHEFLPSDIMSDDALPSWVQTAYQNFELTFDGQGAAEPDPVQLDRAWDDFDRARSLFNETISDHVKEAAGLRAELEQTARTLQEREADLSRLREEKEKAAAELHASYAAIEAEFSKAREHLQASRKETDLLKAQLSEANDRADRVEAARAELEALLVEAENVKARLRQAENDLSTERETGLRLRRQYDENASYSRYLESHAKALEKTVREIRESTSWKITAPLRRVRGIRTPRTPEARHAEKPSSPEPGEPGRTGAAAAAARPSKTAPAPVRRNAPVDIIVPVYRGLETTRACIESVYASDPGVPYELIIIDDCSPEPDVSAYVASLAGRPHTTVLKNEQNKGFVGTVNRGMSLNPGHDVVLLNSDTEVANDWLRRMVEAAYSAPKISSVTPFSNNATICSYPRYCDENTLPEGLSLAELDKLFAEANPAGTVDIPTAVGFCMFITRDSLDALGLFDEDAFGKGYGEENDFCLRGAHHGWRHLLAADTFVFHKGGVSFAETALKQQEKASVVIRDRWPSYFNDVAQHVSKDPERPFRIAATAMRYKRDTRPVVLAVTHPYGGGVERQIDDVKELCAPYALFLTLRPAADGMVRLESDTLDGVEAEYHLELERGDLIRQLKDFGVERVHIHHSMGYSDALHDLVRELGVPFDFTVHDYYSICPRAHLGGTESTYCGEPDEAACNACIKRDFPVYHSTISDYRDQQAWTVRDADRVIAPSADTARRMTRYFPDAEIRTIPHTPKRALSLDIGAPPLARDERLRILVLGVLAPHKGLSRVAEFVRLADEAGAPVEVHLLGSVGGAMPESDRFTDHGTYIDAELGKLIDQVDPHLIWFPAQVPETFSFTLGAAIASGRPVAAADLGALPERLSGRPWSWVLPWKQTAEEFLGFVTDAREKSFLTGAPPVAPQSELAAPLPTAFYQIDYLAPMQAKAPMIGRGARRRIVAVDHNVMPTACGQIRLALPLTHPALSSDVAFSVLPLEEAMKADADAIVVQRTAVPDPDMANRLADRCDRKGIRKLFEIDDDLFELPESHPEKAIYADLLRGAEAFMTRADRVVVTTEVIAERMQRYNPAVTVFPNYLDDRIWFAGAFGAPLAREAGEPLRVAFAGGSTHREDIDSIMEGLRAAVSKRPGKFEFHMVGAGPTDDAGLPLIRRQPPPERAGHYVRFVDWLRRSADWHAAIAPLVPDRFNRAKSPLKFLDYGALGLAGIYASGAPFEGVVADGETGILATDPEEWAEALIRLADDEAARFAMAAAARAEIRNHHTLAANAETIRTLWQELAG</sequence>
<evidence type="ECO:0008006" key="10">
    <source>
        <dbReference type="Google" id="ProtNLM"/>
    </source>
</evidence>
<feature type="coiled-coil region" evidence="4">
    <location>
        <begin position="309"/>
        <end position="423"/>
    </location>
</feature>
<dbReference type="Pfam" id="PF13692">
    <property type="entry name" value="Glyco_trans_1_4"/>
    <property type="match status" value="1"/>
</dbReference>
<feature type="domain" description="Glycosyltransferase 2-like" evidence="6">
    <location>
        <begin position="523"/>
        <end position="696"/>
    </location>
</feature>
<organism evidence="8 9">
    <name type="scientific">Hyphomonas adhaerens MHS-3</name>
    <dbReference type="NCBI Taxonomy" id="1280949"/>
    <lineage>
        <taxon>Bacteria</taxon>
        <taxon>Pseudomonadati</taxon>
        <taxon>Pseudomonadota</taxon>
        <taxon>Alphaproteobacteria</taxon>
        <taxon>Hyphomonadales</taxon>
        <taxon>Hyphomonadaceae</taxon>
        <taxon>Hyphomonas</taxon>
    </lineage>
</organism>
<dbReference type="PANTHER" id="PTHR43179:SF12">
    <property type="entry name" value="GALACTOFURANOSYLTRANSFERASE GLFT2"/>
    <property type="match status" value="1"/>
</dbReference>
<gene>
    <name evidence="8" type="ORF">HAD_08505</name>
</gene>
<evidence type="ECO:0000256" key="3">
    <source>
        <dbReference type="ARBA" id="ARBA00022679"/>
    </source>
</evidence>
<dbReference type="PANTHER" id="PTHR43179">
    <property type="entry name" value="RHAMNOSYLTRANSFERASE WBBL"/>
    <property type="match status" value="1"/>
</dbReference>
<evidence type="ECO:0000259" key="6">
    <source>
        <dbReference type="Pfam" id="PF00535"/>
    </source>
</evidence>
<proteinExistence type="inferred from homology"/>
<accession>A0A069E6Q1</accession>
<dbReference type="SUPFAM" id="SSF53448">
    <property type="entry name" value="Nucleotide-diphospho-sugar transferases"/>
    <property type="match status" value="1"/>
</dbReference>
<dbReference type="Proteomes" id="UP000027446">
    <property type="component" value="Unassembled WGS sequence"/>
</dbReference>
<dbReference type="SUPFAM" id="SSF53756">
    <property type="entry name" value="UDP-Glycosyltransferase/glycogen phosphorylase"/>
    <property type="match status" value="2"/>
</dbReference>
<feature type="compositionally biased region" description="Low complexity" evidence="5">
    <location>
        <begin position="495"/>
        <end position="514"/>
    </location>
</feature>
<dbReference type="STRING" id="1280949.HAD_08505"/>